<protein>
    <submittedName>
        <fullName evidence="3">Transmembrane protein</fullName>
    </submittedName>
</protein>
<evidence type="ECO:0000313" key="3">
    <source>
        <dbReference type="EMBL" id="QBK93727.1"/>
    </source>
</evidence>
<keyword evidence="1" id="KW-1133">Transmembrane helix</keyword>
<dbReference type="EMBL" id="MK500604">
    <property type="protein sequence ID" value="QBK93727.1"/>
    <property type="molecule type" value="Genomic_DNA"/>
</dbReference>
<keyword evidence="1" id="KW-0472">Membrane</keyword>
<reference evidence="3" key="1">
    <citation type="journal article" date="2019" name="MBio">
        <title>Virus Genomes from Deep Sea Sediments Expand the Ocean Megavirome and Support Independent Origins of Viral Gigantism.</title>
        <authorList>
            <person name="Backstrom D."/>
            <person name="Yutin N."/>
            <person name="Jorgensen S.L."/>
            <person name="Dharamshi J."/>
            <person name="Homa F."/>
            <person name="Zaremba-Niedwiedzka K."/>
            <person name="Spang A."/>
            <person name="Wolf Y.I."/>
            <person name="Koonin E.V."/>
            <person name="Ettema T.J."/>
        </authorList>
    </citation>
    <scope>NUCLEOTIDE SEQUENCE</scope>
</reference>
<dbReference type="InterPro" id="IPR043875">
    <property type="entry name" value="DUF5857"/>
</dbReference>
<feature type="transmembrane region" description="Helical" evidence="1">
    <location>
        <begin position="232"/>
        <end position="259"/>
    </location>
</feature>
<gene>
    <name evidence="3" type="ORF">LCPAC406_00410</name>
</gene>
<proteinExistence type="predicted"/>
<name>A0A481ZD71_9VIRU</name>
<feature type="domain" description="DUF5857" evidence="2">
    <location>
        <begin position="68"/>
        <end position="193"/>
    </location>
</feature>
<keyword evidence="1 3" id="KW-0812">Transmembrane</keyword>
<evidence type="ECO:0000256" key="1">
    <source>
        <dbReference type="SAM" id="Phobius"/>
    </source>
</evidence>
<evidence type="ECO:0000259" key="2">
    <source>
        <dbReference type="Pfam" id="PF19175"/>
    </source>
</evidence>
<accession>A0A481ZD71</accession>
<sequence>MNDECTGLSGLDDWTNAWDNGSCSNFYHNLILVRNDGSPGYNPGNLESSQQDFSDAFDFLLSNQDGDIQDPPTNVQSDMLSACIFTPGLCDQALDSFCSTKTREEIIGSQQLLAFCGCHAPTDPILEDIDPQCDPLCNQTGTIPLQDPMTGLALECNATVCVINNVTLASGSISQLCSGCTDSQPCKCIISNVPQGLDTSFCGVDSICLEPNSIGVLEPVPCDLTVTSETTFSISMTLVAIIGLLIISIILFIILYPIFKKKTSKKNAKMET</sequence>
<organism evidence="3">
    <name type="scientific">Pithovirus LCPAC406</name>
    <dbReference type="NCBI Taxonomy" id="2506599"/>
    <lineage>
        <taxon>Viruses</taxon>
        <taxon>Pithoviruses</taxon>
    </lineage>
</organism>
<dbReference type="Pfam" id="PF19175">
    <property type="entry name" value="DUF5857"/>
    <property type="match status" value="1"/>
</dbReference>